<dbReference type="Gene3D" id="3.10.20.90">
    <property type="entry name" value="Phosphatidylinositol 3-kinase Catalytic Subunit, Chain A, domain 1"/>
    <property type="match status" value="1"/>
</dbReference>
<dbReference type="GO" id="GO:0006368">
    <property type="term" value="P:transcription elongation by RNA polymerase II"/>
    <property type="evidence" value="ECO:0007669"/>
    <property type="project" value="InterPro"/>
</dbReference>
<comment type="caution">
    <text evidence="3">The sequence shown here is derived from an EMBL/GenBank/DDBJ whole genome shotgun (WGS) entry which is preliminary data.</text>
</comment>
<dbReference type="PROSITE" id="PS50053">
    <property type="entry name" value="UBIQUITIN_2"/>
    <property type="match status" value="1"/>
</dbReference>
<organism evidence="3 5">
    <name type="scientific">Didymodactylos carnosus</name>
    <dbReference type="NCBI Taxonomy" id="1234261"/>
    <lineage>
        <taxon>Eukaryota</taxon>
        <taxon>Metazoa</taxon>
        <taxon>Spiralia</taxon>
        <taxon>Gnathifera</taxon>
        <taxon>Rotifera</taxon>
        <taxon>Eurotatoria</taxon>
        <taxon>Bdelloidea</taxon>
        <taxon>Philodinida</taxon>
        <taxon>Philodinidae</taxon>
        <taxon>Didymodactylos</taxon>
    </lineage>
</organism>
<dbReference type="Proteomes" id="UP000681722">
    <property type="component" value="Unassembled WGS sequence"/>
</dbReference>
<evidence type="ECO:0000313" key="3">
    <source>
        <dbReference type="EMBL" id="CAF1387745.1"/>
    </source>
</evidence>
<evidence type="ECO:0000259" key="2">
    <source>
        <dbReference type="PROSITE" id="PS50053"/>
    </source>
</evidence>
<dbReference type="InterPro" id="IPR000626">
    <property type="entry name" value="Ubiquitin-like_dom"/>
</dbReference>
<dbReference type="Pfam" id="PF00240">
    <property type="entry name" value="ubiquitin"/>
    <property type="match status" value="1"/>
</dbReference>
<reference evidence="3" key="1">
    <citation type="submission" date="2021-02" db="EMBL/GenBank/DDBJ databases">
        <authorList>
            <person name="Nowell W R."/>
        </authorList>
    </citation>
    <scope>NUCLEOTIDE SEQUENCE</scope>
</reference>
<feature type="region of interest" description="Disordered" evidence="1">
    <location>
        <begin position="83"/>
        <end position="114"/>
    </location>
</feature>
<dbReference type="PANTHER" id="PTHR13248:SF4">
    <property type="entry name" value="ELONGIN B"/>
    <property type="match status" value="1"/>
</dbReference>
<dbReference type="Proteomes" id="UP000663829">
    <property type="component" value="Unassembled WGS sequence"/>
</dbReference>
<feature type="non-terminal residue" evidence="3">
    <location>
        <position position="1"/>
    </location>
</feature>
<dbReference type="GO" id="GO:0030891">
    <property type="term" value="C:VCB complex"/>
    <property type="evidence" value="ECO:0007669"/>
    <property type="project" value="InterPro"/>
</dbReference>
<feature type="compositionally biased region" description="Basic and acidic residues" evidence="1">
    <location>
        <begin position="100"/>
        <end position="114"/>
    </location>
</feature>
<dbReference type="EMBL" id="CAJNOQ010016801">
    <property type="protein sequence ID" value="CAF1387745.1"/>
    <property type="molecule type" value="Genomic_DNA"/>
</dbReference>
<dbReference type="SUPFAM" id="SSF54236">
    <property type="entry name" value="Ubiquitin-like"/>
    <property type="match status" value="1"/>
</dbReference>
<protein>
    <recommendedName>
        <fullName evidence="2">Ubiquitin-like domain-containing protein</fullName>
    </recommendedName>
</protein>
<feature type="domain" description="Ubiquitin-like" evidence="2">
    <location>
        <begin position="22"/>
        <end position="85"/>
    </location>
</feature>
<dbReference type="AlphaFoldDB" id="A0A815K8E7"/>
<dbReference type="InterPro" id="IPR029071">
    <property type="entry name" value="Ubiquitin-like_domsf"/>
</dbReference>
<evidence type="ECO:0000313" key="4">
    <source>
        <dbReference type="EMBL" id="CAF4282568.1"/>
    </source>
</evidence>
<evidence type="ECO:0000256" key="1">
    <source>
        <dbReference type="SAM" id="MobiDB-lite"/>
    </source>
</evidence>
<dbReference type="PANTHER" id="PTHR13248">
    <property type="entry name" value="TRANSCRIPTION ELONGATION FACTOR B POLYPEPTIDE 2"/>
    <property type="match status" value="1"/>
</dbReference>
<gene>
    <name evidence="3" type="ORF">GPM918_LOCUS32643</name>
    <name evidence="4" type="ORF">SRO942_LOCUS33314</name>
</gene>
<evidence type="ECO:0000313" key="5">
    <source>
        <dbReference type="Proteomes" id="UP000663829"/>
    </source>
</evidence>
<dbReference type="EMBL" id="CAJOBC010082204">
    <property type="protein sequence ID" value="CAF4282568.1"/>
    <property type="molecule type" value="Genomic_DNA"/>
</dbReference>
<accession>A0A815K8E7</accession>
<proteinExistence type="predicted"/>
<name>A0A815K8E7_9BILA</name>
<dbReference type="GO" id="GO:0070449">
    <property type="term" value="C:elongin complex"/>
    <property type="evidence" value="ECO:0007669"/>
    <property type="project" value="InterPro"/>
</dbReference>
<keyword evidence="5" id="KW-1185">Reference proteome</keyword>
<dbReference type="OrthoDB" id="7537057at2759"/>
<dbReference type="InterPro" id="IPR039049">
    <property type="entry name" value="ELOB"/>
</dbReference>
<dbReference type="SMART" id="SM00213">
    <property type="entry name" value="UBQ"/>
    <property type="match status" value="1"/>
</dbReference>
<sequence>VKSSATAFFLSLYLNTKSRINMDVFVMIRRQKLTLFLDGKESTTVHELKKMIEGITKVPTQNQRLIFDATALDDENQTLSEYGISGSELSTPPPLPEVFSKVDEDKKDNANVAS</sequence>